<gene>
    <name evidence="1" type="ORF">Pse7429DRAFT_3006</name>
</gene>
<keyword evidence="2" id="KW-1185">Reference proteome</keyword>
<evidence type="ECO:0000313" key="2">
    <source>
        <dbReference type="Proteomes" id="UP000011201"/>
    </source>
</evidence>
<organism evidence="1 2">
    <name type="scientific">Pseudanabaena biceps PCC 7429</name>
    <dbReference type="NCBI Taxonomy" id="927668"/>
    <lineage>
        <taxon>Bacteria</taxon>
        <taxon>Bacillati</taxon>
        <taxon>Cyanobacteriota</taxon>
        <taxon>Cyanophyceae</taxon>
        <taxon>Pseudanabaenales</taxon>
        <taxon>Pseudanabaenaceae</taxon>
        <taxon>Pseudanabaena</taxon>
    </lineage>
</organism>
<dbReference type="EMBL" id="ALWB01000156">
    <property type="protein sequence ID" value="ELS31603.1"/>
    <property type="molecule type" value="Genomic_DNA"/>
</dbReference>
<dbReference type="Proteomes" id="UP000011201">
    <property type="component" value="Unassembled WGS sequence"/>
</dbReference>
<comment type="caution">
    <text evidence="1">The sequence shown here is derived from an EMBL/GenBank/DDBJ whole genome shotgun (WGS) entry which is preliminary data.</text>
</comment>
<proteinExistence type="predicted"/>
<dbReference type="AlphaFoldDB" id="L8N030"/>
<accession>L8N030</accession>
<evidence type="ECO:0000313" key="1">
    <source>
        <dbReference type="EMBL" id="ELS31603.1"/>
    </source>
</evidence>
<protein>
    <submittedName>
        <fullName evidence="1">Uncharacterized protein</fullName>
    </submittedName>
</protein>
<reference evidence="1 2" key="1">
    <citation type="journal article" date="2013" name="Proc. Natl. Acad. Sci. U.S.A.">
        <title>Improving the coverage of the cyanobacterial phylum using diversity-driven genome sequencing.</title>
        <authorList>
            <person name="Shih P.M."/>
            <person name="Wu D."/>
            <person name="Latifi A."/>
            <person name="Axen S.D."/>
            <person name="Fewer D.P."/>
            <person name="Talla E."/>
            <person name="Calteau A."/>
            <person name="Cai F."/>
            <person name="Tandeau de Marsac N."/>
            <person name="Rippka R."/>
            <person name="Herdman M."/>
            <person name="Sivonen K."/>
            <person name="Coursin T."/>
            <person name="Laurent T."/>
            <person name="Goodwin L."/>
            <person name="Nolan M."/>
            <person name="Davenport K.W."/>
            <person name="Han C.S."/>
            <person name="Rubin E.M."/>
            <person name="Eisen J.A."/>
            <person name="Woyke T."/>
            <person name="Gugger M."/>
            <person name="Kerfeld C.A."/>
        </authorList>
    </citation>
    <scope>NUCLEOTIDE SEQUENCE [LARGE SCALE GENOMIC DNA]</scope>
    <source>
        <strain evidence="1 2">PCC 7429</strain>
    </source>
</reference>
<name>L8N030_9CYAN</name>
<sequence>MIGGAKRRQSSLEFYVLSKPYEDERSLKANYLRLGRRADRLIGGSSS</sequence>